<accession>A0A1L9B649</accession>
<evidence type="ECO:0000259" key="2">
    <source>
        <dbReference type="SMART" id="SM00828"/>
    </source>
</evidence>
<dbReference type="AlphaFoldDB" id="A0A1L9B649"/>
<evidence type="ECO:0000313" key="4">
    <source>
        <dbReference type="Proteomes" id="UP000182229"/>
    </source>
</evidence>
<dbReference type="InterPro" id="IPR020803">
    <property type="entry name" value="MeTfrase_dom"/>
</dbReference>
<comment type="caution">
    <text evidence="3">The sequence shown here is derived from an EMBL/GenBank/DDBJ whole genome shotgun (WGS) entry which is preliminary data.</text>
</comment>
<feature type="domain" description="Polyketide synthase-like methyltransferase" evidence="2">
    <location>
        <begin position="10"/>
        <end position="260"/>
    </location>
</feature>
<evidence type="ECO:0000256" key="1">
    <source>
        <dbReference type="ARBA" id="ARBA00022679"/>
    </source>
</evidence>
<keyword evidence="4" id="KW-1185">Reference proteome</keyword>
<name>A0A1L9B649_9BACT</name>
<protein>
    <recommendedName>
        <fullName evidence="2">Polyketide synthase-like methyltransferase domain-containing protein</fullName>
    </recommendedName>
</protein>
<reference evidence="4" key="1">
    <citation type="submission" date="2016-11" db="EMBL/GenBank/DDBJ databases">
        <authorList>
            <person name="Shukria A."/>
            <person name="Stevens D.C."/>
        </authorList>
    </citation>
    <scope>NUCLEOTIDE SEQUENCE [LARGE SCALE GENOMIC DNA]</scope>
    <source>
        <strain evidence="4">Cbfe23</strain>
    </source>
</reference>
<reference evidence="3 4" key="2">
    <citation type="submission" date="2016-12" db="EMBL/GenBank/DDBJ databases">
        <title>Draft Genome Sequence of Cystobacter ferrugineus Strain Cbfe23.</title>
        <authorList>
            <person name="Akbar S."/>
            <person name="Dowd S.E."/>
            <person name="Stevens D.C."/>
        </authorList>
    </citation>
    <scope>NUCLEOTIDE SEQUENCE [LARGE SCALE GENOMIC DNA]</scope>
    <source>
        <strain evidence="3 4">Cbfe23</strain>
    </source>
</reference>
<dbReference type="Proteomes" id="UP000182229">
    <property type="component" value="Unassembled WGS sequence"/>
</dbReference>
<dbReference type="InterPro" id="IPR029063">
    <property type="entry name" value="SAM-dependent_MTases_sf"/>
</dbReference>
<dbReference type="SUPFAM" id="SSF53335">
    <property type="entry name" value="S-adenosyl-L-methionine-dependent methyltransferases"/>
    <property type="match status" value="1"/>
</dbReference>
<dbReference type="Gene3D" id="3.40.50.150">
    <property type="entry name" value="Vaccinia Virus protein VP39"/>
    <property type="match status" value="1"/>
</dbReference>
<evidence type="ECO:0000313" key="3">
    <source>
        <dbReference type="EMBL" id="OJH37724.1"/>
    </source>
</evidence>
<dbReference type="PANTHER" id="PTHR43861">
    <property type="entry name" value="TRANS-ACONITATE 2-METHYLTRANSFERASE-RELATED"/>
    <property type="match status" value="1"/>
</dbReference>
<gene>
    <name evidence="3" type="ORF">BON30_26400</name>
</gene>
<sequence length="276" mass="31635">MGKGGLVKKQEYIHGYDPVEQERLLEQARYLDKWVRPGVEFKRNARVLEVGCGVGAQTKILLKRFPEITIDGVDLSPEQLEAARRYLKREIQEGRVRLFQADAADLSALEPNAYDGAYICWFLEHVKDPLEVLKETRSRLKRNAPVFVSEVFNQTFFVNPYSPALLKYWFEFNDHQWETGGHPFVGASLGNLLTEAGFRKVTTEVRSFHFDSRQAKERARFTKVFEKVLLSAAPALLKAGRVDRKTITKLKQELVRVEKAKDAVFYSAWVRAAGRA</sequence>
<dbReference type="CDD" id="cd02440">
    <property type="entry name" value="AdoMet_MTases"/>
    <property type="match status" value="1"/>
</dbReference>
<dbReference type="EMBL" id="MPIN01000007">
    <property type="protein sequence ID" value="OJH37724.1"/>
    <property type="molecule type" value="Genomic_DNA"/>
</dbReference>
<dbReference type="GO" id="GO:0016740">
    <property type="term" value="F:transferase activity"/>
    <property type="evidence" value="ECO:0007669"/>
    <property type="project" value="UniProtKB-KW"/>
</dbReference>
<proteinExistence type="predicted"/>
<organism evidence="3 4">
    <name type="scientific">Cystobacter ferrugineus</name>
    <dbReference type="NCBI Taxonomy" id="83449"/>
    <lineage>
        <taxon>Bacteria</taxon>
        <taxon>Pseudomonadati</taxon>
        <taxon>Myxococcota</taxon>
        <taxon>Myxococcia</taxon>
        <taxon>Myxococcales</taxon>
        <taxon>Cystobacterineae</taxon>
        <taxon>Archangiaceae</taxon>
        <taxon>Cystobacter</taxon>
    </lineage>
</organism>
<keyword evidence="1" id="KW-0808">Transferase</keyword>
<dbReference type="Pfam" id="PF13489">
    <property type="entry name" value="Methyltransf_23"/>
    <property type="match status" value="1"/>
</dbReference>
<dbReference type="SMART" id="SM00828">
    <property type="entry name" value="PKS_MT"/>
    <property type="match status" value="1"/>
</dbReference>
<dbReference type="STRING" id="83449.BON30_26400"/>